<dbReference type="GO" id="GO:0051287">
    <property type="term" value="F:NAD binding"/>
    <property type="evidence" value="ECO:0007669"/>
    <property type="project" value="InterPro"/>
</dbReference>
<dbReference type="PIRSF" id="PIRSF500136">
    <property type="entry name" value="UDP_ManNAc_DH"/>
    <property type="match status" value="1"/>
</dbReference>
<dbReference type="PANTHER" id="PTHR43750:SF3">
    <property type="entry name" value="UDP-GLUCOSE 6-DEHYDROGENASE TUAD"/>
    <property type="match status" value="1"/>
</dbReference>
<accession>A0A1G2E2S0</accession>
<comment type="caution">
    <text evidence="6">The sequence shown here is derived from an EMBL/GenBank/DDBJ whole genome shotgun (WGS) entry which is preliminary data.</text>
</comment>
<dbReference type="GO" id="GO:0016628">
    <property type="term" value="F:oxidoreductase activity, acting on the CH-CH group of donors, NAD or NADP as acceptor"/>
    <property type="evidence" value="ECO:0007669"/>
    <property type="project" value="InterPro"/>
</dbReference>
<dbReference type="Pfam" id="PF03721">
    <property type="entry name" value="UDPG_MGDP_dh_N"/>
    <property type="match status" value="1"/>
</dbReference>
<gene>
    <name evidence="6" type="ORF">A2654_02065</name>
</gene>
<dbReference type="EMBL" id="MHMA01000029">
    <property type="protein sequence ID" value="OGZ19979.1"/>
    <property type="molecule type" value="Genomic_DNA"/>
</dbReference>
<dbReference type="PIRSF" id="PIRSF000124">
    <property type="entry name" value="UDPglc_GDPman_dh"/>
    <property type="match status" value="1"/>
</dbReference>
<dbReference type="InterPro" id="IPR001732">
    <property type="entry name" value="UDP-Glc/GDP-Man_DH_N"/>
</dbReference>
<dbReference type="AlphaFoldDB" id="A0A1G2E2S0"/>
<dbReference type="InterPro" id="IPR028359">
    <property type="entry name" value="UDP_ManNAc/GlcNAc_DH"/>
</dbReference>
<dbReference type="Gene3D" id="1.10.1040.10">
    <property type="entry name" value="N-(1-d-carboxylethyl)-l-norvaline Dehydrogenase, domain 2"/>
    <property type="match status" value="1"/>
</dbReference>
<reference evidence="6 7" key="1">
    <citation type="journal article" date="2016" name="Nat. Commun.">
        <title>Thousands of microbial genomes shed light on interconnected biogeochemical processes in an aquifer system.</title>
        <authorList>
            <person name="Anantharaman K."/>
            <person name="Brown C.T."/>
            <person name="Hug L.A."/>
            <person name="Sharon I."/>
            <person name="Castelle C.J."/>
            <person name="Probst A.J."/>
            <person name="Thomas B.C."/>
            <person name="Singh A."/>
            <person name="Wilkins M.J."/>
            <person name="Karaoz U."/>
            <person name="Brodie E.L."/>
            <person name="Williams K.H."/>
            <person name="Hubbard S.S."/>
            <person name="Banfield J.F."/>
        </authorList>
    </citation>
    <scope>NUCLEOTIDE SEQUENCE [LARGE SCALE GENOMIC DNA]</scope>
</reference>
<evidence type="ECO:0000313" key="7">
    <source>
        <dbReference type="Proteomes" id="UP000178721"/>
    </source>
</evidence>
<organism evidence="6 7">
    <name type="scientific">Candidatus Nealsonbacteria bacterium RIFCSPHIGHO2_01_FULL_43_31</name>
    <dbReference type="NCBI Taxonomy" id="1801665"/>
    <lineage>
        <taxon>Bacteria</taxon>
        <taxon>Candidatus Nealsoniibacteriota</taxon>
    </lineage>
</organism>
<dbReference type="GO" id="GO:0016616">
    <property type="term" value="F:oxidoreductase activity, acting on the CH-OH group of donors, NAD or NADP as acceptor"/>
    <property type="evidence" value="ECO:0007669"/>
    <property type="project" value="InterPro"/>
</dbReference>
<protein>
    <recommendedName>
        <fullName evidence="8">UDP-glucose/GDP-mannose dehydrogenase dimerisation domain-containing protein</fullName>
    </recommendedName>
</protein>
<dbReference type="Gene3D" id="3.40.50.720">
    <property type="entry name" value="NAD(P)-binding Rossmann-like Domain"/>
    <property type="match status" value="1"/>
</dbReference>
<dbReference type="InterPro" id="IPR014026">
    <property type="entry name" value="UDP-Glc/GDP-Man_DH_dimer"/>
</dbReference>
<feature type="domain" description="UDP-glucose/GDP-mannose dehydrogenase dimerisation" evidence="4">
    <location>
        <begin position="185"/>
        <end position="280"/>
    </location>
</feature>
<evidence type="ECO:0000313" key="6">
    <source>
        <dbReference type="EMBL" id="OGZ19979.1"/>
    </source>
</evidence>
<name>A0A1G2E2S0_9BACT</name>
<evidence type="ECO:0000259" key="5">
    <source>
        <dbReference type="Pfam" id="PF03721"/>
    </source>
</evidence>
<keyword evidence="3" id="KW-0812">Transmembrane</keyword>
<dbReference type="GO" id="GO:0000271">
    <property type="term" value="P:polysaccharide biosynthetic process"/>
    <property type="evidence" value="ECO:0007669"/>
    <property type="project" value="InterPro"/>
</dbReference>
<proteinExistence type="inferred from homology"/>
<sequence>MEYRVFIINYYKFQAMFKRFTKIGVVGVGMVGAAMQRYFEKKQGLELFLYDKGKGLGSPDEINKAEIVFVCVPTPYLKDLPAGQAGGKGFDLSYVEETLSWLTGEKVVVIKSTVLPGTTEMLQQKYPQLKILMNPEFLTEETADQDMLYPDRQIVGYTEKSQTVAGDVMQLLPLAPFERILPATEAETVKYFGNTWFSIKVSFANQMYDLCQKLGVDYDRMVEAAAADKRIGRTHLNVFHKGARGYGGKCLPKDIKALIQLANSKGVDLKLHKTAEEINNALMAMQGIDDPEKKGMRPGF</sequence>
<comment type="similarity">
    <text evidence="1 2">Belongs to the UDP-glucose/GDP-mannose dehydrogenase family.</text>
</comment>
<evidence type="ECO:0000256" key="3">
    <source>
        <dbReference type="SAM" id="Phobius"/>
    </source>
</evidence>
<dbReference type="Proteomes" id="UP000178721">
    <property type="component" value="Unassembled WGS sequence"/>
</dbReference>
<evidence type="ECO:0000259" key="4">
    <source>
        <dbReference type="Pfam" id="PF00984"/>
    </source>
</evidence>
<evidence type="ECO:0000256" key="2">
    <source>
        <dbReference type="PIRNR" id="PIRNR000124"/>
    </source>
</evidence>
<feature type="transmembrane region" description="Helical" evidence="3">
    <location>
        <begin position="20"/>
        <end position="39"/>
    </location>
</feature>
<keyword evidence="3" id="KW-1133">Transmembrane helix</keyword>
<dbReference type="InterPro" id="IPR017476">
    <property type="entry name" value="UDP-Glc/GDP-Man"/>
</dbReference>
<dbReference type="InterPro" id="IPR036291">
    <property type="entry name" value="NAD(P)-bd_dom_sf"/>
</dbReference>
<evidence type="ECO:0000256" key="1">
    <source>
        <dbReference type="ARBA" id="ARBA00006601"/>
    </source>
</evidence>
<dbReference type="SUPFAM" id="SSF51735">
    <property type="entry name" value="NAD(P)-binding Rossmann-fold domains"/>
    <property type="match status" value="1"/>
</dbReference>
<keyword evidence="3" id="KW-0472">Membrane</keyword>
<dbReference type="SUPFAM" id="SSF48179">
    <property type="entry name" value="6-phosphogluconate dehydrogenase C-terminal domain-like"/>
    <property type="match status" value="1"/>
</dbReference>
<dbReference type="Pfam" id="PF00984">
    <property type="entry name" value="UDPG_MGDP_dh"/>
    <property type="match status" value="1"/>
</dbReference>
<feature type="domain" description="UDP-glucose/GDP-mannose dehydrogenase N-terminal" evidence="5">
    <location>
        <begin position="60"/>
        <end position="163"/>
    </location>
</feature>
<dbReference type="InterPro" id="IPR008927">
    <property type="entry name" value="6-PGluconate_DH-like_C_sf"/>
</dbReference>
<dbReference type="InterPro" id="IPR013328">
    <property type="entry name" value="6PGD_dom2"/>
</dbReference>
<dbReference type="PANTHER" id="PTHR43750">
    <property type="entry name" value="UDP-GLUCOSE 6-DEHYDROGENASE TUAD"/>
    <property type="match status" value="1"/>
</dbReference>
<evidence type="ECO:0008006" key="8">
    <source>
        <dbReference type="Google" id="ProtNLM"/>
    </source>
</evidence>